<evidence type="ECO:0000313" key="4">
    <source>
        <dbReference type="Proteomes" id="UP001180020"/>
    </source>
</evidence>
<feature type="region of interest" description="Disordered" evidence="1">
    <location>
        <begin position="118"/>
        <end position="157"/>
    </location>
</feature>
<name>A0AAV9EJS5_ACOCL</name>
<proteinExistence type="predicted"/>
<evidence type="ECO:0000313" key="3">
    <source>
        <dbReference type="EMBL" id="KAK1313209.1"/>
    </source>
</evidence>
<evidence type="ECO:0000256" key="1">
    <source>
        <dbReference type="SAM" id="MobiDB-lite"/>
    </source>
</evidence>
<organism evidence="3 4">
    <name type="scientific">Acorus calamus</name>
    <name type="common">Sweet flag</name>
    <dbReference type="NCBI Taxonomy" id="4465"/>
    <lineage>
        <taxon>Eukaryota</taxon>
        <taxon>Viridiplantae</taxon>
        <taxon>Streptophyta</taxon>
        <taxon>Embryophyta</taxon>
        <taxon>Tracheophyta</taxon>
        <taxon>Spermatophyta</taxon>
        <taxon>Magnoliopsida</taxon>
        <taxon>Liliopsida</taxon>
        <taxon>Acoraceae</taxon>
        <taxon>Acorus</taxon>
    </lineage>
</organism>
<dbReference type="EMBL" id="JAUJYO010000006">
    <property type="protein sequence ID" value="KAK1313209.1"/>
    <property type="molecule type" value="Genomic_DNA"/>
</dbReference>
<dbReference type="Pfam" id="PF03108">
    <property type="entry name" value="DBD_Tnp_Mut"/>
    <property type="match status" value="1"/>
</dbReference>
<dbReference type="PANTHER" id="PTHR31973:SF187">
    <property type="entry name" value="MUTATOR TRANSPOSASE MUDRA PROTEIN"/>
    <property type="match status" value="1"/>
</dbReference>
<dbReference type="Proteomes" id="UP001180020">
    <property type="component" value="Unassembled WGS sequence"/>
</dbReference>
<dbReference type="PANTHER" id="PTHR31973">
    <property type="entry name" value="POLYPROTEIN, PUTATIVE-RELATED"/>
    <property type="match status" value="1"/>
</dbReference>
<feature type="domain" description="Transposase MuDR plant" evidence="2">
    <location>
        <begin position="196"/>
        <end position="260"/>
    </location>
</feature>
<sequence length="271" mass="30864">MDEDTLYKVTFVHDGFWKPVKSAHGQRYVEGRQFTEILDVDKIALLDLWEDIGPWSKSSNPRHFSFTYMVPKIENEDVAPSISHLPSSQIASERGDNEQQVLDEIDELEVHDALYGSLEERQTDNSEKGDFEAEEYSYSETEEASNDENEMENVEDEAHHDECAVQLDGGNSCSDCEVSSEKYEGEFVEIDSEMPKMVVGSKFPNVDHFRDALKQYCVTNEFVVKYIKNERPRVTAKCGVGKCSWRIHASVLQDGITFEVKTLNAAHTCKV</sequence>
<reference evidence="3" key="1">
    <citation type="journal article" date="2023" name="Nat. Commun.">
        <title>Diploid and tetraploid genomes of Acorus and the evolution of monocots.</title>
        <authorList>
            <person name="Ma L."/>
            <person name="Liu K.W."/>
            <person name="Li Z."/>
            <person name="Hsiao Y.Y."/>
            <person name="Qi Y."/>
            <person name="Fu T."/>
            <person name="Tang G.D."/>
            <person name="Zhang D."/>
            <person name="Sun W.H."/>
            <person name="Liu D.K."/>
            <person name="Li Y."/>
            <person name="Chen G.Z."/>
            <person name="Liu X.D."/>
            <person name="Liao X.Y."/>
            <person name="Jiang Y.T."/>
            <person name="Yu X."/>
            <person name="Hao Y."/>
            <person name="Huang J."/>
            <person name="Zhao X.W."/>
            <person name="Ke S."/>
            <person name="Chen Y.Y."/>
            <person name="Wu W.L."/>
            <person name="Hsu J.L."/>
            <person name="Lin Y.F."/>
            <person name="Huang M.D."/>
            <person name="Li C.Y."/>
            <person name="Huang L."/>
            <person name="Wang Z.W."/>
            <person name="Zhao X."/>
            <person name="Zhong W.Y."/>
            <person name="Peng D.H."/>
            <person name="Ahmad S."/>
            <person name="Lan S."/>
            <person name="Zhang J.S."/>
            <person name="Tsai W.C."/>
            <person name="Van de Peer Y."/>
            <person name="Liu Z.J."/>
        </authorList>
    </citation>
    <scope>NUCLEOTIDE SEQUENCE</scope>
    <source>
        <strain evidence="3">CP</strain>
    </source>
</reference>
<keyword evidence="4" id="KW-1185">Reference proteome</keyword>
<comment type="caution">
    <text evidence="3">The sequence shown here is derived from an EMBL/GenBank/DDBJ whole genome shotgun (WGS) entry which is preliminary data.</text>
</comment>
<accession>A0AAV9EJS5</accession>
<evidence type="ECO:0000259" key="2">
    <source>
        <dbReference type="Pfam" id="PF03108"/>
    </source>
</evidence>
<protein>
    <recommendedName>
        <fullName evidence="2">Transposase MuDR plant domain-containing protein</fullName>
    </recommendedName>
</protein>
<feature type="compositionally biased region" description="Acidic residues" evidence="1">
    <location>
        <begin position="132"/>
        <end position="155"/>
    </location>
</feature>
<dbReference type="AlphaFoldDB" id="A0AAV9EJS5"/>
<reference evidence="3" key="2">
    <citation type="submission" date="2023-06" db="EMBL/GenBank/DDBJ databases">
        <authorList>
            <person name="Ma L."/>
            <person name="Liu K.-W."/>
            <person name="Li Z."/>
            <person name="Hsiao Y.-Y."/>
            <person name="Qi Y."/>
            <person name="Fu T."/>
            <person name="Tang G."/>
            <person name="Zhang D."/>
            <person name="Sun W.-H."/>
            <person name="Liu D.-K."/>
            <person name="Li Y."/>
            <person name="Chen G.-Z."/>
            <person name="Liu X.-D."/>
            <person name="Liao X.-Y."/>
            <person name="Jiang Y.-T."/>
            <person name="Yu X."/>
            <person name="Hao Y."/>
            <person name="Huang J."/>
            <person name="Zhao X.-W."/>
            <person name="Ke S."/>
            <person name="Chen Y.-Y."/>
            <person name="Wu W.-L."/>
            <person name="Hsu J.-L."/>
            <person name="Lin Y.-F."/>
            <person name="Huang M.-D."/>
            <person name="Li C.-Y."/>
            <person name="Huang L."/>
            <person name="Wang Z.-W."/>
            <person name="Zhao X."/>
            <person name="Zhong W.-Y."/>
            <person name="Peng D.-H."/>
            <person name="Ahmad S."/>
            <person name="Lan S."/>
            <person name="Zhang J.-S."/>
            <person name="Tsai W.-C."/>
            <person name="Van De Peer Y."/>
            <person name="Liu Z.-J."/>
        </authorList>
    </citation>
    <scope>NUCLEOTIDE SEQUENCE</scope>
    <source>
        <strain evidence="3">CP</strain>
        <tissue evidence="3">Leaves</tissue>
    </source>
</reference>
<dbReference type="InterPro" id="IPR004332">
    <property type="entry name" value="Transposase_MuDR"/>
</dbReference>
<feature type="compositionally biased region" description="Basic and acidic residues" evidence="1">
    <location>
        <begin position="118"/>
        <end position="131"/>
    </location>
</feature>
<gene>
    <name evidence="3" type="ORF">QJS10_CPA06g01544</name>
</gene>